<evidence type="ECO:0000256" key="1">
    <source>
        <dbReference type="SAM" id="Phobius"/>
    </source>
</evidence>
<keyword evidence="1" id="KW-1133">Transmembrane helix</keyword>
<name>A3ZYV9_9BACT</name>
<dbReference type="PANTHER" id="PTHR30093">
    <property type="entry name" value="GENERAL SECRETION PATHWAY PROTEIN G"/>
    <property type="match status" value="1"/>
</dbReference>
<dbReference type="OrthoDB" id="255848at2"/>
<evidence type="ECO:0000313" key="4">
    <source>
        <dbReference type="Proteomes" id="UP000004358"/>
    </source>
</evidence>
<dbReference type="eggNOG" id="COG2165">
    <property type="taxonomic scope" value="Bacteria"/>
</dbReference>
<dbReference type="HOGENOM" id="CLU_041661_0_0_0"/>
<dbReference type="Gene3D" id="3.30.700.10">
    <property type="entry name" value="Glycoprotein, Type 4 Pilin"/>
    <property type="match status" value="1"/>
</dbReference>
<dbReference type="Pfam" id="PF07596">
    <property type="entry name" value="SBP_bac_10"/>
    <property type="match status" value="1"/>
</dbReference>
<dbReference type="NCBIfam" id="TIGR02532">
    <property type="entry name" value="IV_pilin_GFxxxE"/>
    <property type="match status" value="1"/>
</dbReference>
<proteinExistence type="predicted"/>
<keyword evidence="1" id="KW-0472">Membrane</keyword>
<dbReference type="PANTHER" id="PTHR30093:SF2">
    <property type="entry name" value="TYPE II SECRETION SYSTEM PROTEIN H"/>
    <property type="match status" value="1"/>
</dbReference>
<evidence type="ECO:0000313" key="3">
    <source>
        <dbReference type="EMBL" id="EAQ78320.1"/>
    </source>
</evidence>
<reference evidence="3 4" key="1">
    <citation type="submission" date="2006-02" db="EMBL/GenBank/DDBJ databases">
        <authorList>
            <person name="Amann R."/>
            <person name="Ferriera S."/>
            <person name="Johnson J."/>
            <person name="Kravitz S."/>
            <person name="Halpern A."/>
            <person name="Remington K."/>
            <person name="Beeson K."/>
            <person name="Tran B."/>
            <person name="Rogers Y.-H."/>
            <person name="Friedman R."/>
            <person name="Venter J.C."/>
        </authorList>
    </citation>
    <scope>NUCLEOTIDE SEQUENCE [LARGE SCALE GENOMIC DNA]</scope>
    <source>
        <strain evidence="3 4">DSM 3645</strain>
    </source>
</reference>
<dbReference type="Proteomes" id="UP000004358">
    <property type="component" value="Unassembled WGS sequence"/>
</dbReference>
<dbReference type="RefSeq" id="WP_002651562.1">
    <property type="nucleotide sequence ID" value="NZ_CH672376.1"/>
</dbReference>
<dbReference type="InterPro" id="IPR012902">
    <property type="entry name" value="N_methyl_site"/>
</dbReference>
<evidence type="ECO:0000259" key="2">
    <source>
        <dbReference type="Pfam" id="PF07596"/>
    </source>
</evidence>
<organism evidence="3 4">
    <name type="scientific">Blastopirellula marina DSM 3645</name>
    <dbReference type="NCBI Taxonomy" id="314230"/>
    <lineage>
        <taxon>Bacteria</taxon>
        <taxon>Pseudomonadati</taxon>
        <taxon>Planctomycetota</taxon>
        <taxon>Planctomycetia</taxon>
        <taxon>Pirellulales</taxon>
        <taxon>Pirellulaceae</taxon>
        <taxon>Blastopirellula</taxon>
    </lineage>
</organism>
<dbReference type="Pfam" id="PF07963">
    <property type="entry name" value="N_methyl"/>
    <property type="match status" value="1"/>
</dbReference>
<dbReference type="InterPro" id="IPR045584">
    <property type="entry name" value="Pilin-like"/>
</dbReference>
<feature type="transmembrane region" description="Helical" evidence="1">
    <location>
        <begin position="20"/>
        <end position="38"/>
    </location>
</feature>
<dbReference type="EMBL" id="AANZ01000022">
    <property type="protein sequence ID" value="EAQ78320.1"/>
    <property type="molecule type" value="Genomic_DNA"/>
</dbReference>
<protein>
    <recommendedName>
        <fullName evidence="2">DUF1559 domain-containing protein</fullName>
    </recommendedName>
</protein>
<comment type="caution">
    <text evidence="3">The sequence shown here is derived from an EMBL/GenBank/DDBJ whole genome shotgun (WGS) entry which is preliminary data.</text>
</comment>
<dbReference type="STRING" id="314230.DSM3645_18326"/>
<dbReference type="AlphaFoldDB" id="A3ZYV9"/>
<feature type="domain" description="DUF1559" evidence="2">
    <location>
        <begin position="39"/>
        <end position="296"/>
    </location>
</feature>
<accession>A3ZYV9</accession>
<dbReference type="InterPro" id="IPR011453">
    <property type="entry name" value="DUF1559"/>
</dbReference>
<gene>
    <name evidence="3" type="ORF">DSM3645_18326</name>
</gene>
<keyword evidence="1" id="KW-0812">Transmembrane</keyword>
<dbReference type="PROSITE" id="PS00409">
    <property type="entry name" value="PROKAR_NTER_METHYL"/>
    <property type="match status" value="1"/>
</dbReference>
<dbReference type="NCBIfam" id="TIGR04294">
    <property type="entry name" value="pre_pil_HX9DG"/>
    <property type="match status" value="1"/>
</dbReference>
<dbReference type="SUPFAM" id="SSF54523">
    <property type="entry name" value="Pili subunits"/>
    <property type="match status" value="1"/>
</dbReference>
<sequence length="314" mass="33854">MFAHSTQFRERRAGFTLVELLVVIAIIGVLIALLLPAVQQAREAARRMQCSNHLKQIGLALHTYHDSYGAFPPGGYSDGNQLSWHARILPFIEQQAFYDLIDWKASGYQANKPLSLDFIPDGYHCPSNSSEKLRGTWGSGKVNGEPTYTQHYNGVAGPIGVNPQTGQNYPLLIGATYHSACTGGSDERNGMAIGGMLYVNSKVRFGDITDGASNTLVVGERFEGETSWLAGTSNTVAWPCDAAGFKNLEYSVNFCGPNESCGSYYNSRPFSSNHPGGALFAIGDGSVKFIAETIDFDILLALASRNGGEPLTAP</sequence>
<dbReference type="InterPro" id="IPR027558">
    <property type="entry name" value="Pre_pil_HX9DG_C"/>
</dbReference>